<evidence type="ECO:0000256" key="14">
    <source>
        <dbReference type="ARBA" id="ARBA00023264"/>
    </source>
</evidence>
<keyword evidence="10 19" id="KW-1133">Transmembrane helix</keyword>
<feature type="binding site" evidence="16">
    <location>
        <position position="63"/>
    </location>
    <ligand>
        <name>substrate</name>
    </ligand>
</feature>
<feature type="transmembrane region" description="Helical" evidence="19">
    <location>
        <begin position="90"/>
        <end position="111"/>
    </location>
</feature>
<evidence type="ECO:0000313" key="20">
    <source>
        <dbReference type="EMBL" id="PKR79024.1"/>
    </source>
</evidence>
<evidence type="ECO:0000256" key="15">
    <source>
        <dbReference type="PIRSR" id="PIRSR600829-1"/>
    </source>
</evidence>
<dbReference type="Pfam" id="PF01219">
    <property type="entry name" value="DAGK_prokar"/>
    <property type="match status" value="1"/>
</dbReference>
<evidence type="ECO:0000256" key="12">
    <source>
        <dbReference type="ARBA" id="ARBA00023136"/>
    </source>
</evidence>
<accession>A0A2I0QXH5</accession>
<dbReference type="RefSeq" id="WP_101330768.1">
    <property type="nucleotide sequence ID" value="NZ_PJNH01000001.1"/>
</dbReference>
<dbReference type="AlphaFoldDB" id="A0A2I0QXH5"/>
<keyword evidence="11" id="KW-0443">Lipid metabolism</keyword>
<dbReference type="GO" id="GO:0016301">
    <property type="term" value="F:kinase activity"/>
    <property type="evidence" value="ECO:0007669"/>
    <property type="project" value="UniProtKB-KW"/>
</dbReference>
<evidence type="ECO:0000256" key="4">
    <source>
        <dbReference type="ARBA" id="ARBA00022516"/>
    </source>
</evidence>
<evidence type="ECO:0000256" key="10">
    <source>
        <dbReference type="ARBA" id="ARBA00022989"/>
    </source>
</evidence>
<evidence type="ECO:0000256" key="19">
    <source>
        <dbReference type="SAM" id="Phobius"/>
    </source>
</evidence>
<keyword evidence="13" id="KW-0594">Phospholipid biosynthesis</keyword>
<keyword evidence="21" id="KW-1185">Reference proteome</keyword>
<keyword evidence="5" id="KW-0808">Transferase</keyword>
<keyword evidence="4" id="KW-0444">Lipid biosynthesis</keyword>
<keyword evidence="18" id="KW-0460">Magnesium</keyword>
<protein>
    <submittedName>
        <fullName evidence="20">Diacylglycerol kinase</fullName>
    </submittedName>
</protein>
<dbReference type="GO" id="GO:0005886">
    <property type="term" value="C:plasma membrane"/>
    <property type="evidence" value="ECO:0007669"/>
    <property type="project" value="UniProtKB-SubCell"/>
</dbReference>
<reference evidence="20 21" key="1">
    <citation type="submission" date="2017-06" db="EMBL/GenBank/DDBJ databases">
        <title>the draft geome sequence of Illustriluteabacillus marina B3227.</title>
        <authorList>
            <person name="He R.-H."/>
            <person name="Du Z.-J."/>
        </authorList>
    </citation>
    <scope>NUCLEOTIDE SEQUENCE [LARGE SCALE GENOMIC DNA]</scope>
    <source>
        <strain evidence="20 21">B3227</strain>
    </source>
</reference>
<keyword evidence="7 17" id="KW-0547">Nucleotide-binding</keyword>
<evidence type="ECO:0000256" key="18">
    <source>
        <dbReference type="PIRSR" id="PIRSR600829-4"/>
    </source>
</evidence>
<feature type="binding site" evidence="18">
    <location>
        <position position="70"/>
    </location>
    <ligand>
        <name>a divalent metal cation</name>
        <dbReference type="ChEBI" id="CHEBI:60240"/>
    </ligand>
</feature>
<sequence>MKRNRVGFNYAIRGIFTALQTEYNMKIHFVVMFVTLFAGLYFQLSVFEWLFVLIAIGFVLAFELMNTAIELVTNQLFPGQHEDAKRIKDISAASVLIAAVFAAIVGTIIFAPKVINLIS</sequence>
<dbReference type="Gene3D" id="1.10.287.3610">
    <property type="match status" value="1"/>
</dbReference>
<feature type="binding site" evidence="17">
    <location>
        <position position="10"/>
    </location>
    <ligand>
        <name>ATP</name>
        <dbReference type="ChEBI" id="CHEBI:30616"/>
    </ligand>
</feature>
<dbReference type="InterPro" id="IPR036945">
    <property type="entry name" value="DAGK_sf"/>
</dbReference>
<keyword evidence="6 19" id="KW-0812">Transmembrane</keyword>
<feature type="active site" description="Proton acceptor" evidence="15">
    <location>
        <position position="63"/>
    </location>
</feature>
<keyword evidence="8 20" id="KW-0418">Kinase</keyword>
<dbReference type="EMBL" id="PJNH01000001">
    <property type="protein sequence ID" value="PKR79024.1"/>
    <property type="molecule type" value="Genomic_DNA"/>
</dbReference>
<keyword evidence="14" id="KW-1208">Phospholipid metabolism</keyword>
<evidence type="ECO:0000256" key="8">
    <source>
        <dbReference type="ARBA" id="ARBA00022777"/>
    </source>
</evidence>
<comment type="cofactor">
    <cofactor evidence="18">
        <name>Mg(2+)</name>
        <dbReference type="ChEBI" id="CHEBI:18420"/>
    </cofactor>
    <text evidence="18">Mn(2+), Zn(2+), Cd(2+) and Co(2+) support activity to lesser extents.</text>
</comment>
<evidence type="ECO:0000256" key="16">
    <source>
        <dbReference type="PIRSR" id="PIRSR600829-2"/>
    </source>
</evidence>
<feature type="binding site" evidence="17">
    <location>
        <begin position="88"/>
        <end position="89"/>
    </location>
    <ligand>
        <name>ATP</name>
        <dbReference type="ChEBI" id="CHEBI:30616"/>
    </ligand>
</feature>
<evidence type="ECO:0000256" key="13">
    <source>
        <dbReference type="ARBA" id="ARBA00023209"/>
    </source>
</evidence>
<organism evidence="20 21">
    <name type="scientific">Halalkalibacillus sediminis</name>
    <dbReference type="NCBI Taxonomy" id="2018042"/>
    <lineage>
        <taxon>Bacteria</taxon>
        <taxon>Bacillati</taxon>
        <taxon>Bacillota</taxon>
        <taxon>Bacilli</taxon>
        <taxon>Bacillales</taxon>
        <taxon>Bacillaceae</taxon>
        <taxon>Halalkalibacillus</taxon>
    </lineage>
</organism>
<dbReference type="GO" id="GO:0005524">
    <property type="term" value="F:ATP binding"/>
    <property type="evidence" value="ECO:0007669"/>
    <property type="project" value="UniProtKB-KW"/>
</dbReference>
<keyword evidence="12 19" id="KW-0472">Membrane</keyword>
<dbReference type="PANTHER" id="PTHR34299">
    <property type="entry name" value="DIACYLGLYCEROL KINASE"/>
    <property type="match status" value="1"/>
</dbReference>
<keyword evidence="9 17" id="KW-0067">ATP-binding</keyword>
<evidence type="ECO:0000256" key="17">
    <source>
        <dbReference type="PIRSR" id="PIRSR600829-3"/>
    </source>
</evidence>
<evidence type="ECO:0000256" key="5">
    <source>
        <dbReference type="ARBA" id="ARBA00022679"/>
    </source>
</evidence>
<keyword evidence="3" id="KW-1003">Cell membrane</keyword>
<dbReference type="GO" id="GO:0008654">
    <property type="term" value="P:phospholipid biosynthetic process"/>
    <property type="evidence" value="ECO:0007669"/>
    <property type="project" value="UniProtKB-KW"/>
</dbReference>
<feature type="transmembrane region" description="Helical" evidence="19">
    <location>
        <begin position="27"/>
        <end position="44"/>
    </location>
</feature>
<feature type="binding site" evidence="18">
    <location>
        <position position="22"/>
    </location>
    <ligand>
        <name>a divalent metal cation</name>
        <dbReference type="ChEBI" id="CHEBI:60240"/>
    </ligand>
</feature>
<keyword evidence="18" id="KW-0479">Metal-binding</keyword>
<feature type="binding site" evidence="17">
    <location>
        <position position="22"/>
    </location>
    <ligand>
        <name>ATP</name>
        <dbReference type="ChEBI" id="CHEBI:30616"/>
    </ligand>
</feature>
<evidence type="ECO:0000256" key="9">
    <source>
        <dbReference type="ARBA" id="ARBA00022840"/>
    </source>
</evidence>
<comment type="caution">
    <text evidence="20">The sequence shown here is derived from an EMBL/GenBank/DDBJ whole genome shotgun (WGS) entry which is preliminary data.</text>
</comment>
<dbReference type="Proteomes" id="UP000243524">
    <property type="component" value="Unassembled WGS sequence"/>
</dbReference>
<comment type="similarity">
    <text evidence="2">Belongs to the bacterial diacylglycerol kinase family.</text>
</comment>
<dbReference type="InterPro" id="IPR033717">
    <property type="entry name" value="UDPK"/>
</dbReference>
<dbReference type="GO" id="GO:0046872">
    <property type="term" value="F:metal ion binding"/>
    <property type="evidence" value="ECO:0007669"/>
    <property type="project" value="UniProtKB-KW"/>
</dbReference>
<evidence type="ECO:0000256" key="7">
    <source>
        <dbReference type="ARBA" id="ARBA00022741"/>
    </source>
</evidence>
<dbReference type="PANTHER" id="PTHR34299:SF1">
    <property type="entry name" value="DIACYLGLYCEROL KINASE"/>
    <property type="match status" value="1"/>
</dbReference>
<dbReference type="InterPro" id="IPR000829">
    <property type="entry name" value="DAGK"/>
</dbReference>
<evidence type="ECO:0000256" key="2">
    <source>
        <dbReference type="ARBA" id="ARBA00005967"/>
    </source>
</evidence>
<name>A0A2I0QXH5_9BACI</name>
<evidence type="ECO:0000313" key="21">
    <source>
        <dbReference type="Proteomes" id="UP000243524"/>
    </source>
</evidence>
<dbReference type="CDD" id="cd14265">
    <property type="entry name" value="UDPK_IM_like"/>
    <property type="match status" value="1"/>
</dbReference>
<evidence type="ECO:0000256" key="6">
    <source>
        <dbReference type="ARBA" id="ARBA00022692"/>
    </source>
</evidence>
<evidence type="ECO:0000256" key="1">
    <source>
        <dbReference type="ARBA" id="ARBA00004651"/>
    </source>
</evidence>
<dbReference type="OrthoDB" id="9789934at2"/>
<evidence type="ECO:0000256" key="3">
    <source>
        <dbReference type="ARBA" id="ARBA00022475"/>
    </source>
</evidence>
<feature type="transmembrane region" description="Helical" evidence="19">
    <location>
        <begin position="50"/>
        <end position="69"/>
    </location>
</feature>
<gene>
    <name evidence="20" type="ORF">CEY16_04545</name>
</gene>
<proteinExistence type="inferred from homology"/>
<comment type="subcellular location">
    <subcellularLocation>
        <location evidence="1">Cell membrane</location>
        <topology evidence="1">Multi-pass membrane protein</topology>
    </subcellularLocation>
</comment>
<evidence type="ECO:0000256" key="11">
    <source>
        <dbReference type="ARBA" id="ARBA00023098"/>
    </source>
</evidence>
<feature type="binding site" evidence="17">
    <location>
        <position position="70"/>
    </location>
    <ligand>
        <name>ATP</name>
        <dbReference type="ChEBI" id="CHEBI:30616"/>
    </ligand>
</feature>